<dbReference type="PANTHER" id="PTHR12526">
    <property type="entry name" value="GLYCOSYLTRANSFERASE"/>
    <property type="match status" value="1"/>
</dbReference>
<dbReference type="KEGG" id="sgn:SGRA_1047"/>
<dbReference type="STRING" id="984262.SGRA_1047"/>
<dbReference type="RefSeq" id="WP_015691431.1">
    <property type="nucleotide sequence ID" value="NC_016940.1"/>
</dbReference>
<dbReference type="eggNOG" id="COG0438">
    <property type="taxonomic scope" value="Bacteria"/>
</dbReference>
<dbReference type="CDD" id="cd03801">
    <property type="entry name" value="GT4_PimA-like"/>
    <property type="match status" value="1"/>
</dbReference>
<organism evidence="1 2">
    <name type="scientific">Saprospira grandis (strain Lewin)</name>
    <dbReference type="NCBI Taxonomy" id="984262"/>
    <lineage>
        <taxon>Bacteria</taxon>
        <taxon>Pseudomonadati</taxon>
        <taxon>Bacteroidota</taxon>
        <taxon>Saprospiria</taxon>
        <taxon>Saprospirales</taxon>
        <taxon>Saprospiraceae</taxon>
        <taxon>Saprospira</taxon>
    </lineage>
</organism>
<dbReference type="Pfam" id="PF13692">
    <property type="entry name" value="Glyco_trans_1_4"/>
    <property type="match status" value="1"/>
</dbReference>
<keyword evidence="2" id="KW-1185">Reference proteome</keyword>
<sequence>MKRILFVALHRPNRSPSQRFRYEQYLDFLEEHGYAYELSYLIEAEDDPVFYGAGQYLGKMKVLLKSIWRLWRASGAWAKQFDVIYVQREAFMLGTSFFERRFAKRAPLVFDFDDSIWLQNVSTNNKALGFLKNANKTAELIALADMVFAGNRYLADYARQYNDCVKVLPTTVDEQRHHPKFKPAKAADAAVCIGWTGSFSTVQYFEQLLPVLRRLKEKYGDKIYFKLIGDANYSLPELDIRGVAWTEADEIEQLVELDIGLMPLPTDEWTKGKCGLKGLQYMALGLPAVMSAVGVNTEIIEQGVNGYLAHNEEEWFAQLSALIESPELRAELGRAGRQRVLEEYAVVAQKERYLAFFDELVAKKK</sequence>
<proteinExistence type="predicted"/>
<name>H6L3D5_SAPGL</name>
<dbReference type="EMBL" id="CP002831">
    <property type="protein sequence ID" value="AFC23782.1"/>
    <property type="molecule type" value="Genomic_DNA"/>
</dbReference>
<dbReference type="AlphaFoldDB" id="H6L3D5"/>
<dbReference type="Proteomes" id="UP000007519">
    <property type="component" value="Chromosome"/>
</dbReference>
<dbReference type="Gene3D" id="3.40.50.2000">
    <property type="entry name" value="Glycogen Phosphorylase B"/>
    <property type="match status" value="2"/>
</dbReference>
<dbReference type="HOGENOM" id="CLU_062433_0_0_10"/>
<dbReference type="SUPFAM" id="SSF53756">
    <property type="entry name" value="UDP-Glycosyltransferase/glycogen phosphorylase"/>
    <property type="match status" value="1"/>
</dbReference>
<keyword evidence="1" id="KW-0808">Transferase</keyword>
<protein>
    <submittedName>
        <fullName evidence="1">Glycosyl transferase group 1</fullName>
    </submittedName>
</protein>
<dbReference type="OrthoDB" id="9815351at2"/>
<gene>
    <name evidence="1" type="ordered locus">SGRA_1047</name>
</gene>
<evidence type="ECO:0000313" key="2">
    <source>
        <dbReference type="Proteomes" id="UP000007519"/>
    </source>
</evidence>
<dbReference type="GO" id="GO:0016740">
    <property type="term" value="F:transferase activity"/>
    <property type="evidence" value="ECO:0007669"/>
    <property type="project" value="UniProtKB-KW"/>
</dbReference>
<reference evidence="1 2" key="1">
    <citation type="journal article" date="2012" name="Stand. Genomic Sci.">
        <title>Complete genome sequencing and analysis of Saprospira grandis str. Lewin, a predatory marine bacterium.</title>
        <authorList>
            <person name="Saw J.H."/>
            <person name="Yuryev A."/>
            <person name="Kanbe M."/>
            <person name="Hou S."/>
            <person name="Young A.G."/>
            <person name="Aizawa S."/>
            <person name="Alam M."/>
        </authorList>
    </citation>
    <scope>NUCLEOTIDE SEQUENCE [LARGE SCALE GENOMIC DNA]</scope>
    <source>
        <strain evidence="1 2">Lewin</strain>
    </source>
</reference>
<evidence type="ECO:0000313" key="1">
    <source>
        <dbReference type="EMBL" id="AFC23782.1"/>
    </source>
</evidence>
<accession>H6L3D5</accession>